<feature type="coiled-coil region" evidence="6">
    <location>
        <begin position="133"/>
        <end position="171"/>
    </location>
</feature>
<organism evidence="8 9">
    <name type="scientific">Eremothecium sinecaudum</name>
    <dbReference type="NCBI Taxonomy" id="45286"/>
    <lineage>
        <taxon>Eukaryota</taxon>
        <taxon>Fungi</taxon>
        <taxon>Dikarya</taxon>
        <taxon>Ascomycota</taxon>
        <taxon>Saccharomycotina</taxon>
        <taxon>Saccharomycetes</taxon>
        <taxon>Saccharomycetales</taxon>
        <taxon>Saccharomycetaceae</taxon>
        <taxon>Eremothecium</taxon>
    </lineage>
</organism>
<dbReference type="InterPro" id="IPR040463">
    <property type="entry name" value="BAP29/BAP31_N"/>
</dbReference>
<comment type="similarity">
    <text evidence="5">Belongs to the BCAP29/BCAP31 family.</text>
</comment>
<evidence type="ECO:0000259" key="7">
    <source>
        <dbReference type="Pfam" id="PF05529"/>
    </source>
</evidence>
<keyword evidence="5" id="KW-0813">Transport</keyword>
<evidence type="ECO:0000256" key="3">
    <source>
        <dbReference type="ARBA" id="ARBA00022989"/>
    </source>
</evidence>
<dbReference type="GeneID" id="28723162"/>
<sequence>MALYYQLVFVILTVETVVFTLLALPLPTTVRRGLTRMLSRPFMSPTLQTAIKVVLGFIMLLFLDTLNRMYIINKEYEQAKGMMGYAHDRIEILSRKFLAQRNMYLTGITLFLTFVIVRTFNIALELFAMKDRSAAVKSTRDESERELRELIKKKDEEISLLKEQAAALAKDM</sequence>
<name>A0A120K1Z4_9SACH</name>
<dbReference type="AlphaFoldDB" id="A0A120K1Z4"/>
<dbReference type="EMBL" id="CP014243">
    <property type="protein sequence ID" value="AMD19935.1"/>
    <property type="molecule type" value="Genomic_DNA"/>
</dbReference>
<gene>
    <name evidence="8" type="ORF">AW171_hschr31799</name>
</gene>
<dbReference type="GO" id="GO:0005789">
    <property type="term" value="C:endoplasmic reticulum membrane"/>
    <property type="evidence" value="ECO:0007669"/>
    <property type="project" value="UniProtKB-SubCell"/>
</dbReference>
<dbReference type="GO" id="GO:0006888">
    <property type="term" value="P:endoplasmic reticulum to Golgi vesicle-mediated transport"/>
    <property type="evidence" value="ECO:0007669"/>
    <property type="project" value="UniProtKB-UniRule"/>
</dbReference>
<dbReference type="InterPro" id="IPR008417">
    <property type="entry name" value="BAP29/BAP31"/>
</dbReference>
<dbReference type="GO" id="GO:0070973">
    <property type="term" value="P:protein localization to endoplasmic reticulum exit site"/>
    <property type="evidence" value="ECO:0007669"/>
    <property type="project" value="UniProtKB-UniRule"/>
</dbReference>
<dbReference type="GO" id="GO:0006886">
    <property type="term" value="P:intracellular protein transport"/>
    <property type="evidence" value="ECO:0007669"/>
    <property type="project" value="UniProtKB-UniRule"/>
</dbReference>
<keyword evidence="5" id="KW-0256">Endoplasmic reticulum</keyword>
<proteinExistence type="inferred from homology"/>
<dbReference type="RefSeq" id="XP_017986931.1">
    <property type="nucleotide sequence ID" value="XM_018131181.1"/>
</dbReference>
<keyword evidence="6" id="KW-0175">Coiled coil</keyword>
<dbReference type="PANTHER" id="PTHR12701">
    <property type="entry name" value="BCR-ASSOCIATED PROTEIN, BAP"/>
    <property type="match status" value="1"/>
</dbReference>
<protein>
    <recommendedName>
        <fullName evidence="5">Endoplasmic reticulum transmembrane protein</fullName>
    </recommendedName>
</protein>
<evidence type="ECO:0000256" key="4">
    <source>
        <dbReference type="ARBA" id="ARBA00023136"/>
    </source>
</evidence>
<keyword evidence="5" id="KW-0931">ER-Golgi transport</keyword>
<accession>A0A120K1Z4</accession>
<evidence type="ECO:0000313" key="9">
    <source>
        <dbReference type="Proteomes" id="UP000243052"/>
    </source>
</evidence>
<feature type="transmembrane region" description="Helical" evidence="5">
    <location>
        <begin position="103"/>
        <end position="124"/>
    </location>
</feature>
<dbReference type="OrthoDB" id="435607at2759"/>
<evidence type="ECO:0000256" key="1">
    <source>
        <dbReference type="ARBA" id="ARBA00004141"/>
    </source>
</evidence>
<evidence type="ECO:0000256" key="5">
    <source>
        <dbReference type="RuleBase" id="RU367026"/>
    </source>
</evidence>
<evidence type="ECO:0000256" key="6">
    <source>
        <dbReference type="SAM" id="Coils"/>
    </source>
</evidence>
<dbReference type="Proteomes" id="UP000243052">
    <property type="component" value="Chromosome iii"/>
</dbReference>
<comment type="function">
    <text evidence="5">May play a role in anterograde transport of membrane proteins from the endoplasmic reticulum to the Golgi.</text>
</comment>
<dbReference type="PANTHER" id="PTHR12701:SF20">
    <property type="entry name" value="ENDOPLASMIC RETICULUM TRANSMEMBRANE PROTEIN"/>
    <property type="match status" value="1"/>
</dbReference>
<dbReference type="Pfam" id="PF05529">
    <property type="entry name" value="Bap31"/>
    <property type="match status" value="1"/>
</dbReference>
<feature type="transmembrane region" description="Helical" evidence="5">
    <location>
        <begin position="46"/>
        <end position="66"/>
    </location>
</feature>
<dbReference type="STRING" id="45286.A0A120K1Z4"/>
<feature type="transmembrane region" description="Helical" evidence="5">
    <location>
        <begin position="7"/>
        <end position="26"/>
    </location>
</feature>
<feature type="domain" description="BAP29/BAP31 transmembrane" evidence="7">
    <location>
        <begin position="1"/>
        <end position="134"/>
    </location>
</feature>
<evidence type="ECO:0000313" key="8">
    <source>
        <dbReference type="EMBL" id="AMD19935.1"/>
    </source>
</evidence>
<keyword evidence="2 5" id="KW-0812">Transmembrane</keyword>
<keyword evidence="4 5" id="KW-0472">Membrane</keyword>
<comment type="subcellular location">
    <subcellularLocation>
        <location evidence="5">Endoplasmic reticulum membrane</location>
        <topology evidence="5">Multi-pass membrane protein</topology>
    </subcellularLocation>
    <subcellularLocation>
        <location evidence="1">Membrane</location>
        <topology evidence="1">Multi-pass membrane protein</topology>
    </subcellularLocation>
</comment>
<keyword evidence="5" id="KW-0653">Protein transport</keyword>
<keyword evidence="9" id="KW-1185">Reference proteome</keyword>
<evidence type="ECO:0000256" key="2">
    <source>
        <dbReference type="ARBA" id="ARBA00022692"/>
    </source>
</evidence>
<reference evidence="8 9" key="1">
    <citation type="submission" date="2016-01" db="EMBL/GenBank/DDBJ databases">
        <title>Genome sequence of the yeast Holleya sinecauda.</title>
        <authorList>
            <person name="Dietrich F.S."/>
        </authorList>
    </citation>
    <scope>NUCLEOTIDE SEQUENCE [LARGE SCALE GENOMIC DNA]</scope>
    <source>
        <strain evidence="8 9">ATCC 58844</strain>
    </source>
</reference>
<keyword evidence="3 5" id="KW-1133">Transmembrane helix</keyword>